<protein>
    <submittedName>
        <fullName evidence="5">S-layer homology domain-containing protein</fullName>
    </submittedName>
</protein>
<name>A0ABR7NRC1_9FIRM</name>
<evidence type="ECO:0000259" key="4">
    <source>
        <dbReference type="PROSITE" id="PS51272"/>
    </source>
</evidence>
<feature type="region of interest" description="Disordered" evidence="2">
    <location>
        <begin position="1402"/>
        <end position="1468"/>
    </location>
</feature>
<feature type="domain" description="SLH" evidence="4">
    <location>
        <begin position="1789"/>
        <end position="1852"/>
    </location>
</feature>
<dbReference type="Gene3D" id="2.10.270.10">
    <property type="entry name" value="Cholin Binding"/>
    <property type="match status" value="1"/>
</dbReference>
<dbReference type="Pfam" id="PF00395">
    <property type="entry name" value="SLH"/>
    <property type="match status" value="3"/>
</dbReference>
<reference evidence="5 6" key="1">
    <citation type="submission" date="2020-08" db="EMBL/GenBank/DDBJ databases">
        <title>Genome public.</title>
        <authorList>
            <person name="Liu C."/>
            <person name="Sun Q."/>
        </authorList>
    </citation>
    <scope>NUCLEOTIDE SEQUENCE [LARGE SCALE GENOMIC DNA]</scope>
    <source>
        <strain evidence="5 6">BX10</strain>
    </source>
</reference>
<evidence type="ECO:0000256" key="3">
    <source>
        <dbReference type="SAM" id="SignalP"/>
    </source>
</evidence>
<feature type="domain" description="SLH" evidence="4">
    <location>
        <begin position="1723"/>
        <end position="1786"/>
    </location>
</feature>
<feature type="compositionally biased region" description="Acidic residues" evidence="2">
    <location>
        <begin position="1424"/>
        <end position="1435"/>
    </location>
</feature>
<dbReference type="InterPro" id="IPR001119">
    <property type="entry name" value="SLH_dom"/>
</dbReference>
<sequence>MKKRKRMAAFALAAAMVFSALPVNTLAVEKQDRDTGGLCIHHTKHTADCGYTPAADGAPCGHQHTGDCYTPVIRCTHVHTGDCYPAEGGTYSTATPSGPDKAEPAECSHQCTEESGCVKKELDCPHEQGGHDGGCGYIPATRGTPCRFVCEFCGPQNDGEDGQKPDGAKQTIVSFAQLPGEVREQNIPQLMEGGRETAPVLPDILEAAVRQGEAEPQNVSIEGVTWTAQPELDQAVPGVYRFTPVLPEEYALAEGTALPAIAVTVLGADRALLADTAVQFDELTPGGTYWFDLSAMKIPGMVNSVKDEDGAEPVPDMSLNWVPFTYTGTISAYSRDSEGVSEVDNVQAYDHSLFIADHVLTHTVSWDELNSKNMIFGTDYQSGGLDYTLRAPSAGSFSWAGSPESDDLSLPQSNEWTNILYANEENSYIKNWKGMYSWGQDSYSEDTSYRAVRGNEPVHFWNAVVSGETYTNVGFRPVLEVQDAETTGSAGLAVVEIDLNGGRIGGSADSARIVVQSGGTFTAPTGYGLSAPEGMEFDSWTGNGQTYEAGAAVPPDVDTLTAQWKPWEEQFDELTPGGTYWFDLSAMEIPGMVNNKGNKDGAVPVPDTSLSWVPFTYTGKINAYSRSSEGVSTNDNVEACDHSLFIADHVLTHNVSWDELNAKNMIFGTDYQSGGLDYTLRSPSVGSSNFASAYDHPPLPLNNEWDTILDKENNYLKNWKGMFSLGQDRYLGDTSECILRGNWTDRSWYSIASSEKYMNAGFRPVLEVQDAEATGSAGLTVVEIDLNGGRIGGSADNVRIVVRSGGTFTAPTGYDLDAPEECVTFGGWTGNGQTYKAGEAVPSDVDTLTARWKPWEEQLDVIPGGTYWFDLSAMEIPGMVNNKGNEDGAVPVPDESLNWVPFTYTGKISAYSRSLEGADQNVTAYNHSLFIADHVLTHSVSWDELNGKNMIFGTGYQSGGVDYTLRSPSVGSNYTGSDESERGIPLNNEWDTILDKENNYVKNWTGMHSLGQDSYLGDTSFCVYRGNKSARWWNGARSSEADTSIGFRPVLEVQGADTLGSGGLQAVNIDLNGGRIGGSTGSVRIVVQSGGTFTAPTGEGLTRPDGNSGTDFWWRGSDGRAYSPGNEVSSTVAALTAQWTRIPPESTPAIRIDYANEKLTGFDGTAGYTINDEPVSPGLDGALSIRSGWLGTRLSIVKRGSGPAAVDSDPQTLPIPARPAAPSGLLGVNETVAGDNNGRITGVSAAMEYRKEGENAWTGCSGSAVEKLAPGVYLVRLKATGNDFASEAARVEIRTGAERIYTLNVTAPVFDEVTAGYSQPGAKAIRITSSGNSDATVSSVGLNGDTAAFILNKTEGTTVPAGGEDTSYTIRPAAGLGAGTHRAAITVAYNDGAAAAAEVSFTVTQKPGGGDDDTPGTGDSGSSSDDEDEPSDDDASITRRPGRDGTDAPATAVGEKVSVDSQGSGTIGKTAVSDAIEAARNSAEKNGSQKNGIEVTIPVETGETLDGIRITLKADTLDALIASNVRRFAIDTDHMADFGLTLEALGELDRQTSGDILLAAEKTTDFPAEAGAVVGNRPVYSISLWEVKDGQETRLDGLNGKPIRIAIPYIPKKDEQPGCLYAVCADGNGGLQWITGSSYDAGQKAVIFGLTRTGTYGVGYDAQAPAFTDIENHWAKDHILFAASRGLLDGTSAAAFSPDAGMTRGMLVTALGRLAGIDPADHPAGRFTDVEADAYYAPYAAWAADRGIVDGVSSTAFAPDAAVSREQMAVIMKNYAASLGRTIPKTLEAVTFADHADISSGAAEAVRSMQQAGILADRADHRFDPAGTVTRAEAAAVLRRFVEITIDPRAVDGWTQNGSGQWSYYANGGQVKGWLSDDQRWYWLDGTTGKMFSGGWKEIGGREYYFYGDGSMAADTTVDGKTVGADGARTN</sequence>
<dbReference type="Proteomes" id="UP000647491">
    <property type="component" value="Unassembled WGS sequence"/>
</dbReference>
<comment type="caution">
    <text evidence="5">The sequence shown here is derived from an EMBL/GenBank/DDBJ whole genome shotgun (WGS) entry which is preliminary data.</text>
</comment>
<keyword evidence="3" id="KW-0732">Signal</keyword>
<dbReference type="SUPFAM" id="SSF69360">
    <property type="entry name" value="Cell wall binding repeat"/>
    <property type="match status" value="1"/>
</dbReference>
<dbReference type="EMBL" id="JACRTJ010000013">
    <property type="protein sequence ID" value="MBC8598665.1"/>
    <property type="molecule type" value="Genomic_DNA"/>
</dbReference>
<keyword evidence="6" id="KW-1185">Reference proteome</keyword>
<evidence type="ECO:0000256" key="1">
    <source>
        <dbReference type="ARBA" id="ARBA00022737"/>
    </source>
</evidence>
<evidence type="ECO:0000256" key="2">
    <source>
        <dbReference type="SAM" id="MobiDB-lite"/>
    </source>
</evidence>
<keyword evidence="1" id="KW-0677">Repeat</keyword>
<gene>
    <name evidence="5" type="ORF">H8708_05365</name>
</gene>
<proteinExistence type="predicted"/>
<feature type="chain" id="PRO_5045440550" evidence="3">
    <location>
        <begin position="28"/>
        <end position="1931"/>
    </location>
</feature>
<dbReference type="RefSeq" id="WP_262427208.1">
    <property type="nucleotide sequence ID" value="NZ_JACRTJ010000013.1"/>
</dbReference>
<evidence type="ECO:0000313" key="6">
    <source>
        <dbReference type="Proteomes" id="UP000647491"/>
    </source>
</evidence>
<feature type="domain" description="SLH" evidence="4">
    <location>
        <begin position="1662"/>
        <end position="1722"/>
    </location>
</feature>
<organism evidence="5 6">
    <name type="scientific">Enterocloster hominis</name>
    <name type="common">ex Liu et al. 2021</name>
    <dbReference type="NCBI Taxonomy" id="2763663"/>
    <lineage>
        <taxon>Bacteria</taxon>
        <taxon>Bacillati</taxon>
        <taxon>Bacillota</taxon>
        <taxon>Clostridia</taxon>
        <taxon>Lachnospirales</taxon>
        <taxon>Lachnospiraceae</taxon>
        <taxon>Enterocloster</taxon>
    </lineage>
</organism>
<evidence type="ECO:0000313" key="5">
    <source>
        <dbReference type="EMBL" id="MBC8598665.1"/>
    </source>
</evidence>
<dbReference type="PROSITE" id="PS51272">
    <property type="entry name" value="SLH"/>
    <property type="match status" value="3"/>
</dbReference>
<feature type="signal peptide" evidence="3">
    <location>
        <begin position="1"/>
        <end position="27"/>
    </location>
</feature>
<accession>A0ABR7NRC1</accession>